<feature type="region of interest" description="Disordered" evidence="7">
    <location>
        <begin position="901"/>
        <end position="1012"/>
    </location>
</feature>
<evidence type="ECO:0000256" key="2">
    <source>
        <dbReference type="ARBA" id="ARBA00022705"/>
    </source>
</evidence>
<evidence type="ECO:0000256" key="5">
    <source>
        <dbReference type="ARBA" id="ARBA00023204"/>
    </source>
</evidence>
<keyword evidence="6" id="KW-0539">Nucleus</keyword>
<dbReference type="InterPro" id="IPR029105">
    <property type="entry name" value="CAF1-p150_C2"/>
</dbReference>
<keyword evidence="5" id="KW-0234">DNA repair</keyword>
<feature type="compositionally biased region" description="Acidic residues" evidence="7">
    <location>
        <begin position="554"/>
        <end position="564"/>
    </location>
</feature>
<dbReference type="KEGG" id="cvn:111128572"/>
<organism evidence="11 12">
    <name type="scientific">Crassostrea virginica</name>
    <name type="common">Eastern oyster</name>
    <dbReference type="NCBI Taxonomy" id="6565"/>
    <lineage>
        <taxon>Eukaryota</taxon>
        <taxon>Metazoa</taxon>
        <taxon>Spiralia</taxon>
        <taxon>Lophotrochozoa</taxon>
        <taxon>Mollusca</taxon>
        <taxon>Bivalvia</taxon>
        <taxon>Autobranchia</taxon>
        <taxon>Pteriomorphia</taxon>
        <taxon>Ostreida</taxon>
        <taxon>Ostreoidea</taxon>
        <taxon>Ostreidae</taxon>
        <taxon>Crassostrea</taxon>
    </lineage>
</organism>
<evidence type="ECO:0000256" key="6">
    <source>
        <dbReference type="ARBA" id="ARBA00023242"/>
    </source>
</evidence>
<evidence type="ECO:0000256" key="3">
    <source>
        <dbReference type="ARBA" id="ARBA00022763"/>
    </source>
</evidence>
<gene>
    <name evidence="12" type="primary">LOC111128572</name>
</gene>
<dbReference type="GO" id="GO:0033186">
    <property type="term" value="C:CAF-1 complex"/>
    <property type="evidence" value="ECO:0007669"/>
    <property type="project" value="TreeGrafter"/>
</dbReference>
<feature type="compositionally biased region" description="Low complexity" evidence="7">
    <location>
        <begin position="402"/>
        <end position="419"/>
    </location>
</feature>
<dbReference type="PANTHER" id="PTHR15272:SF0">
    <property type="entry name" value="CHROMATIN ASSEMBLY FACTOR 1 SUBUNIT A"/>
    <property type="match status" value="1"/>
</dbReference>
<feature type="compositionally biased region" description="Acidic residues" evidence="7">
    <location>
        <begin position="196"/>
        <end position="219"/>
    </location>
</feature>
<feature type="compositionally biased region" description="Basic and acidic residues" evidence="7">
    <location>
        <begin position="277"/>
        <end position="401"/>
    </location>
</feature>
<feature type="domain" description="Chromatin assembly factor 1 subunit A dimerization" evidence="9">
    <location>
        <begin position="512"/>
        <end position="584"/>
    </location>
</feature>
<keyword evidence="11" id="KW-1185">Reference proteome</keyword>
<dbReference type="GO" id="GO:0005634">
    <property type="term" value="C:nucleus"/>
    <property type="evidence" value="ECO:0007669"/>
    <property type="project" value="UniProtKB-SubCell"/>
</dbReference>
<dbReference type="GO" id="GO:0006260">
    <property type="term" value="P:DNA replication"/>
    <property type="evidence" value="ECO:0007669"/>
    <property type="project" value="UniProtKB-KW"/>
</dbReference>
<evidence type="ECO:0000256" key="7">
    <source>
        <dbReference type="SAM" id="MobiDB-lite"/>
    </source>
</evidence>
<dbReference type="AlphaFoldDB" id="A0A8B8DQL0"/>
<proteinExistence type="predicted"/>
<sequence>MAQSDTDHVMIEYDADKETEGSPPLKKLKQLDLKQMKQGRLPFKPVDVKPKSGLGNTPPSSKKRKLSDGESPSAKPPKTPKSQTKVVPELNESEVSSSSEADHQTRKSKIRNTLERFVCKTSQEEISSTNDGVDSTETKAAPSPICIGSDESDTEKENIPKETPSKSSAKNTPAKPEKQKEDQKEDMIKVHHQSADEEEDEEEEEEEDNEEVKMEEDVESSSTSPDCSTPSKGKASDSLLKTPTSKMSDSLLQTPKSASDLSCSDSTPGTAKRAPRRLSDAKRKEREALRQKVKEEKEKMMEEKRQKKEQERLDKEREKERLKKERDEAKAEKERQKQEEKLKKEKERQEKIAQKEEEKKKKQEMLEAKQEEKRKKEEEKRLKEEEKQKEEEEKRQKEQKLKASFTSFFIKSKTSPTSKTSREPMGMFMPFEVKKDMSLAPANRRQELNSESQEQLDQSLQNQNAKDLYLSELKSGKIKPRKIRTKSDSRKEEDVVLVHDSETVKSITYHCKLLQFHMNYRPPYYGTWRKRSQKLSPRNPFKMDSDLFDYEVDSDDEWEEEEPGESLSASEGEEEENNEDDEEEDAGWMVPHGYLSEGEGCEDDEDDAGDLKLRCRKKLEQWEMELKRQTTPALPVIIGCFWEHAVHQLQKDLEEKLAIYKTVPLVEEPINTSFTGGKRKKAESTPSDKREEGKKTLCKPVPEEAMPDLIRLVHGNLAGIKKIVKEFRLYWKRKTTGKQAEGEKDTEENMEVDEEAATSENLKPVDAAVNKEDSEGKSVPDPAAEVDFSISKRQLEIKITSIATREKRDLYKKICWYVNDSVLEQYCLKDLPVPSAWEFITQPKKTPIKPKPEEPGISGRKTPTVSITQFARPMSPSAIQAQFAAANAVALANKQKQTEEQAVKVVESPQPKPADVKEETKQDQTKLNFFSPTRPHQWKVAPSGSGASQPDRKRLVLVPSQPPSGPKPEKEDLRDVSNTIQNKTKPVEDKERKKVVELQSKGENSREAIVLD</sequence>
<keyword evidence="2" id="KW-0235">DNA replication</keyword>
<evidence type="ECO:0000313" key="12">
    <source>
        <dbReference type="RefSeq" id="XP_022329958.1"/>
    </source>
</evidence>
<dbReference type="Pfam" id="PF11600">
    <property type="entry name" value="CAF1A_acidic"/>
    <property type="match status" value="1"/>
</dbReference>
<dbReference type="InterPro" id="IPR021644">
    <property type="entry name" value="CAF-1_p150_acidic"/>
</dbReference>
<feature type="region of interest" description="Disordered" evidence="7">
    <location>
        <begin position="1"/>
        <end position="464"/>
    </location>
</feature>
<dbReference type="PANTHER" id="PTHR15272">
    <property type="entry name" value="CHROMATIN ASSEMBLY FACTOR 1 SUBUNIT A CAF-1 SUBUNIT A"/>
    <property type="match status" value="1"/>
</dbReference>
<feature type="compositionally biased region" description="Low complexity" evidence="7">
    <location>
        <begin position="80"/>
        <end position="99"/>
    </location>
</feature>
<feature type="compositionally biased region" description="Low complexity" evidence="7">
    <location>
        <begin position="449"/>
        <end position="464"/>
    </location>
</feature>
<dbReference type="RefSeq" id="XP_022329958.1">
    <property type="nucleotide sequence ID" value="XM_022474250.1"/>
</dbReference>
<name>A0A8B8DQL0_CRAVI</name>
<keyword evidence="3" id="KW-0227">DNA damage</keyword>
<feature type="compositionally biased region" description="Basic and acidic residues" evidence="7">
    <location>
        <begin position="175"/>
        <end position="195"/>
    </location>
</feature>
<feature type="compositionally biased region" description="Acidic residues" evidence="7">
    <location>
        <begin position="744"/>
        <end position="757"/>
    </location>
</feature>
<feature type="compositionally biased region" description="Acidic residues" evidence="7">
    <location>
        <begin position="571"/>
        <end position="586"/>
    </location>
</feature>
<dbReference type="Pfam" id="PF12253">
    <property type="entry name" value="CAF1A_dimeriz"/>
    <property type="match status" value="1"/>
</dbReference>
<feature type="region of interest" description="Disordered" evidence="7">
    <location>
        <begin position="554"/>
        <end position="607"/>
    </location>
</feature>
<feature type="domain" description="Chromatin assembly factor 1 p150 subunit acidic region" evidence="8">
    <location>
        <begin position="290"/>
        <end position="437"/>
    </location>
</feature>
<dbReference type="Proteomes" id="UP000694844">
    <property type="component" value="Chromosome 4"/>
</dbReference>
<evidence type="ECO:0000259" key="8">
    <source>
        <dbReference type="Pfam" id="PF11600"/>
    </source>
</evidence>
<evidence type="ECO:0000259" key="10">
    <source>
        <dbReference type="Pfam" id="PF15539"/>
    </source>
</evidence>
<evidence type="ECO:0000256" key="4">
    <source>
        <dbReference type="ARBA" id="ARBA00023186"/>
    </source>
</evidence>
<evidence type="ECO:0000259" key="9">
    <source>
        <dbReference type="Pfam" id="PF12253"/>
    </source>
</evidence>
<feature type="compositionally biased region" description="Basic and acidic residues" evidence="7">
    <location>
        <begin position="682"/>
        <end position="695"/>
    </location>
</feature>
<feature type="region of interest" description="Disordered" evidence="7">
    <location>
        <begin position="671"/>
        <end position="696"/>
    </location>
</feature>
<feature type="region of interest" description="Disordered" evidence="7">
    <location>
        <begin position="738"/>
        <end position="760"/>
    </location>
</feature>
<evidence type="ECO:0000256" key="1">
    <source>
        <dbReference type="ARBA" id="ARBA00004123"/>
    </source>
</evidence>
<dbReference type="Pfam" id="PF15539">
    <property type="entry name" value="CAF1-p150_C2"/>
    <property type="match status" value="1"/>
</dbReference>
<feature type="compositionally biased region" description="Basic and acidic residues" evidence="7">
    <location>
        <begin position="914"/>
        <end position="924"/>
    </location>
</feature>
<feature type="compositionally biased region" description="Basic and acidic residues" evidence="7">
    <location>
        <begin position="1"/>
        <end position="20"/>
    </location>
</feature>
<accession>A0A8B8DQL0</accession>
<feature type="domain" description="Chromatin assembly factor 1 subunit p150 C-terminal" evidence="10">
    <location>
        <begin position="777"/>
        <end position="845"/>
    </location>
</feature>
<comment type="subcellular location">
    <subcellularLocation>
        <location evidence="1">Nucleus</location>
    </subcellularLocation>
</comment>
<dbReference type="OrthoDB" id="79480at2759"/>
<feature type="compositionally biased region" description="Low complexity" evidence="7">
    <location>
        <begin position="220"/>
        <end position="231"/>
    </location>
</feature>
<feature type="compositionally biased region" description="Basic and acidic residues" evidence="7">
    <location>
        <begin position="985"/>
        <end position="996"/>
    </location>
</feature>
<feature type="compositionally biased region" description="Polar residues" evidence="7">
    <location>
        <begin position="120"/>
        <end position="135"/>
    </location>
</feature>
<feature type="compositionally biased region" description="Polar residues" evidence="7">
    <location>
        <begin position="239"/>
        <end position="269"/>
    </location>
</feature>
<protein>
    <submittedName>
        <fullName evidence="12">Chromatin assembly factor 1 subunit A-like</fullName>
    </submittedName>
</protein>
<evidence type="ECO:0000313" key="11">
    <source>
        <dbReference type="Proteomes" id="UP000694844"/>
    </source>
</evidence>
<dbReference type="InterPro" id="IPR022043">
    <property type="entry name" value="CAF1A_DD"/>
</dbReference>
<dbReference type="GO" id="GO:0006281">
    <property type="term" value="P:DNA repair"/>
    <property type="evidence" value="ECO:0007669"/>
    <property type="project" value="UniProtKB-KW"/>
</dbReference>
<feature type="compositionally biased region" description="Basic and acidic residues" evidence="7">
    <location>
        <begin position="155"/>
        <end position="164"/>
    </location>
</feature>
<reference evidence="12" key="1">
    <citation type="submission" date="2025-08" db="UniProtKB">
        <authorList>
            <consortium name="RefSeq"/>
        </authorList>
    </citation>
    <scope>IDENTIFICATION</scope>
    <source>
        <tissue evidence="12">Whole sample</tissue>
    </source>
</reference>
<dbReference type="GO" id="GO:0006334">
    <property type="term" value="P:nucleosome assembly"/>
    <property type="evidence" value="ECO:0007669"/>
    <property type="project" value="TreeGrafter"/>
</dbReference>
<keyword evidence="4" id="KW-0143">Chaperone</keyword>
<dbReference type="GeneID" id="111128572"/>